<dbReference type="PANTHER" id="PTHR12993:SF11">
    <property type="entry name" value="N-ACETYLGLUCOSAMINYL-PHOSPHATIDYLINOSITOL DE-N-ACETYLASE"/>
    <property type="match status" value="1"/>
</dbReference>
<dbReference type="AlphaFoldDB" id="A0A0R2Q4V1"/>
<keyword evidence="1" id="KW-0862">Zinc</keyword>
<dbReference type="Pfam" id="PF02585">
    <property type="entry name" value="PIG-L"/>
    <property type="match status" value="1"/>
</dbReference>
<evidence type="ECO:0000256" key="1">
    <source>
        <dbReference type="ARBA" id="ARBA00022833"/>
    </source>
</evidence>
<evidence type="ECO:0000313" key="2">
    <source>
        <dbReference type="EMBL" id="KRO45110.1"/>
    </source>
</evidence>
<dbReference type="InterPro" id="IPR003737">
    <property type="entry name" value="GlcNAc_PI_deacetylase-related"/>
</dbReference>
<proteinExistence type="predicted"/>
<name>A0A0R2Q4V1_9ACTN</name>
<evidence type="ECO:0000313" key="3">
    <source>
        <dbReference type="Proteomes" id="UP000054212"/>
    </source>
</evidence>
<dbReference type="GO" id="GO:0016811">
    <property type="term" value="F:hydrolase activity, acting on carbon-nitrogen (but not peptide) bonds, in linear amides"/>
    <property type="evidence" value="ECO:0007669"/>
    <property type="project" value="TreeGrafter"/>
</dbReference>
<reference evidence="2 3" key="1">
    <citation type="submission" date="2015-10" db="EMBL/GenBank/DDBJ databases">
        <title>Metagenome-Assembled Genomes uncover a global brackish microbiome.</title>
        <authorList>
            <person name="Hugerth L.W."/>
            <person name="Larsson J."/>
            <person name="Alneberg J."/>
            <person name="Lindh M.V."/>
            <person name="Legrand C."/>
            <person name="Pinhassi J."/>
            <person name="Andersson A.F."/>
        </authorList>
    </citation>
    <scope>NUCLEOTIDE SEQUENCE [LARGE SCALE GENOMIC DNA]</scope>
    <source>
        <strain evidence="2">BACL2 MAG-120813-bin23</strain>
    </source>
</reference>
<dbReference type="Proteomes" id="UP000054212">
    <property type="component" value="Unassembled WGS sequence"/>
</dbReference>
<accession>A0A0R2Q4V1</accession>
<gene>
    <name evidence="2" type="ORF">ABR61_02525</name>
</gene>
<dbReference type="EMBL" id="LIAT01000038">
    <property type="protein sequence ID" value="KRO45110.1"/>
    <property type="molecule type" value="Genomic_DNA"/>
</dbReference>
<dbReference type="GO" id="GO:0016137">
    <property type="term" value="P:glycoside metabolic process"/>
    <property type="evidence" value="ECO:0007669"/>
    <property type="project" value="UniProtKB-ARBA"/>
</dbReference>
<dbReference type="PANTHER" id="PTHR12993">
    <property type="entry name" value="N-ACETYLGLUCOSAMINYL-PHOSPHATIDYLINOSITOL DE-N-ACETYLASE-RELATED"/>
    <property type="match status" value="1"/>
</dbReference>
<dbReference type="Gene3D" id="3.40.50.10320">
    <property type="entry name" value="LmbE-like"/>
    <property type="match status" value="1"/>
</dbReference>
<evidence type="ECO:0008006" key="4">
    <source>
        <dbReference type="Google" id="ProtNLM"/>
    </source>
</evidence>
<protein>
    <recommendedName>
        <fullName evidence="4">GlcNAc-PI de-N-acetylase</fullName>
    </recommendedName>
</protein>
<sequence>MSKKLQIPLTKQKTGLIVISHADDLLLSCGAATLALLDDGWKIHVIRVTDDRWDSWGLNEIETIRRNKSEFDEVLSALGINSLSEFGYHTDTLGDKSEVSLRNQIVKVIREIRPYLVISFDPDSIKFEDNQDHILVGKAVAEACWTAGFDKHPDGKVDQLAPHLPIEKWYFGRVVVEETHFLDLADYRDRLIELISLHRTMISNMVAQASLQAEFLGYSLEQLRENPKNFVELLVRSRESEKYRIIGPERINQLIKEFGVER</sequence>
<organism evidence="2 3">
    <name type="scientific">Actinobacteria bacterium BACL2 MAG-120813-bin23</name>
    <dbReference type="NCBI Taxonomy" id="1655569"/>
    <lineage>
        <taxon>Bacteria</taxon>
        <taxon>Bacillati</taxon>
        <taxon>Actinomycetota</taxon>
        <taxon>Actinomycetes</taxon>
        <taxon>Actinomycetes incertae sedis</taxon>
        <taxon>ac1 cluster</taxon>
    </lineage>
</organism>
<comment type="caution">
    <text evidence="2">The sequence shown here is derived from an EMBL/GenBank/DDBJ whole genome shotgun (WGS) entry which is preliminary data.</text>
</comment>
<dbReference type="SUPFAM" id="SSF102588">
    <property type="entry name" value="LmbE-like"/>
    <property type="match status" value="1"/>
</dbReference>
<dbReference type="InterPro" id="IPR024078">
    <property type="entry name" value="LmbE-like_dom_sf"/>
</dbReference>